<dbReference type="STRING" id="796943.HMPREF9625_00818"/>
<organism evidence="1 2">
    <name type="scientific">Oribacterium parvum ACB1</name>
    <dbReference type="NCBI Taxonomy" id="796943"/>
    <lineage>
        <taxon>Bacteria</taxon>
        <taxon>Bacillati</taxon>
        <taxon>Bacillota</taxon>
        <taxon>Clostridia</taxon>
        <taxon>Lachnospirales</taxon>
        <taxon>Lachnospiraceae</taxon>
        <taxon>Oribacterium</taxon>
    </lineage>
</organism>
<proteinExistence type="predicted"/>
<name>G9WN85_9FIRM</name>
<sequence>MNIEYYEKTIQKMYEAIAVIEGLKDLKEGNTEEGAETMCKLKEKFLLK</sequence>
<dbReference type="PATRIC" id="fig|796943.3.peg.1226"/>
<reference evidence="1" key="2">
    <citation type="submission" date="2013-03" db="EMBL/GenBank/DDBJ databases">
        <title>The Genome Sequence of Oribacterium sp. ACB1.</title>
        <authorList>
            <consortium name="The Broad Institute Genomics Platform"/>
            <consortium name="The Broad Institute Genome Sequencing Center for Infectious Disease"/>
            <person name="Earl A."/>
            <person name="Ward D."/>
            <person name="Feldgarden M."/>
            <person name="Gevers D."/>
            <person name="Sizova M."/>
            <person name="Hazen A."/>
            <person name="Epstein S."/>
            <person name="Walker B."/>
            <person name="Young S."/>
            <person name="Zeng Q."/>
            <person name="Gargeya S."/>
            <person name="Fitzgerald M."/>
            <person name="Haas B."/>
            <person name="Abouelleil A."/>
            <person name="Allen A.W."/>
            <person name="Alvarado L."/>
            <person name="Arachchi H.M."/>
            <person name="Berlin A.M."/>
            <person name="Chapman S.B."/>
            <person name="Gainer-Dewar J."/>
            <person name="Goldberg J."/>
            <person name="Griggs A."/>
            <person name="Gujja S."/>
            <person name="Hansen M."/>
            <person name="Howarth C."/>
            <person name="Imamovic A."/>
            <person name="Ireland A."/>
            <person name="Larimer J."/>
            <person name="McCowan C."/>
            <person name="Murphy C."/>
            <person name="Pearson M."/>
            <person name="Poon T.W."/>
            <person name="Priest M."/>
            <person name="Roberts A."/>
            <person name="Saif S."/>
            <person name="Shea T."/>
            <person name="Sisk P."/>
            <person name="Sykes S."/>
            <person name="Wortman J."/>
            <person name="Nusbaum C."/>
            <person name="Birren B."/>
        </authorList>
    </citation>
    <scope>NUCLEOTIDE SEQUENCE [LARGE SCALE GENOMIC DNA]</scope>
    <source>
        <strain evidence="1">ACB1</strain>
    </source>
</reference>
<keyword evidence="2" id="KW-1185">Reference proteome</keyword>
<dbReference type="EMBL" id="AFZC02000003">
    <property type="protein sequence ID" value="EHL11251.1"/>
    <property type="molecule type" value="Genomic_DNA"/>
</dbReference>
<reference evidence="1" key="1">
    <citation type="submission" date="2011-08" db="EMBL/GenBank/DDBJ databases">
        <authorList>
            <consortium name="The Broad Institute Genome Sequencing Platform"/>
            <person name="Earl A."/>
            <person name="Ward D."/>
            <person name="Feldgarden M."/>
            <person name="Gevers D."/>
            <person name="Sizova M."/>
            <person name="Hazen A."/>
            <person name="Epstein S."/>
            <person name="Young S.K."/>
            <person name="Zeng Q."/>
            <person name="Gargeya S."/>
            <person name="Fitzgerald M."/>
            <person name="Haas B."/>
            <person name="Abouelleil A."/>
            <person name="Alvarado L."/>
            <person name="Arachchi H.M."/>
            <person name="Berlin A."/>
            <person name="Brown A."/>
            <person name="Chapman S.B."/>
            <person name="Chen Z."/>
            <person name="Dunbar C."/>
            <person name="Freedman E."/>
            <person name="Gearin G."/>
            <person name="Gellesch M."/>
            <person name="Goldberg J."/>
            <person name="Griggs A."/>
            <person name="Gujja S."/>
            <person name="Heiman D."/>
            <person name="Howarth C."/>
            <person name="Larson L."/>
            <person name="Lui A."/>
            <person name="MacDonald P.J.P."/>
            <person name="Montmayeur A."/>
            <person name="Murphy C."/>
            <person name="Neiman D."/>
            <person name="Pearson M."/>
            <person name="Priest M."/>
            <person name="Roberts A."/>
            <person name="Saif S."/>
            <person name="Shea T."/>
            <person name="Shenoy N."/>
            <person name="Sisk P."/>
            <person name="Stolte C."/>
            <person name="Sykes S."/>
            <person name="Wortman J."/>
            <person name="Nusbaum C."/>
            <person name="Birren B."/>
        </authorList>
    </citation>
    <scope>NUCLEOTIDE SEQUENCE</scope>
    <source>
        <strain evidence="1">ACB1</strain>
    </source>
</reference>
<accession>G9WN85</accession>
<dbReference type="AlphaFoldDB" id="G9WN85"/>
<protein>
    <submittedName>
        <fullName evidence="1">Uncharacterized protein</fullName>
    </submittedName>
</protein>
<evidence type="ECO:0000313" key="1">
    <source>
        <dbReference type="EMBL" id="EHL11251.1"/>
    </source>
</evidence>
<gene>
    <name evidence="1" type="ORF">HMPREF9625_00818</name>
</gene>
<evidence type="ECO:0000313" key="2">
    <source>
        <dbReference type="Proteomes" id="UP000018461"/>
    </source>
</evidence>
<dbReference type="HOGENOM" id="CLU_3170967_0_0_9"/>
<dbReference type="RefSeq" id="WP_009428337.1">
    <property type="nucleotide sequence ID" value="NZ_KE148312.1"/>
</dbReference>
<dbReference type="Proteomes" id="UP000018461">
    <property type="component" value="Unassembled WGS sequence"/>
</dbReference>
<comment type="caution">
    <text evidence="1">The sequence shown here is derived from an EMBL/GenBank/DDBJ whole genome shotgun (WGS) entry which is preliminary data.</text>
</comment>